<evidence type="ECO:0000313" key="1">
    <source>
        <dbReference type="EMBL" id="CAA3019512.1"/>
    </source>
</evidence>
<gene>
    <name evidence="1" type="ORF">OLEA9_A101142</name>
</gene>
<dbReference type="Proteomes" id="UP000594638">
    <property type="component" value="Unassembled WGS sequence"/>
</dbReference>
<name>A0A8S0UM70_OLEEU</name>
<reference evidence="1 2" key="1">
    <citation type="submission" date="2019-12" db="EMBL/GenBank/DDBJ databases">
        <authorList>
            <person name="Alioto T."/>
            <person name="Alioto T."/>
            <person name="Gomez Garrido J."/>
        </authorList>
    </citation>
    <scope>NUCLEOTIDE SEQUENCE [LARGE SCALE GENOMIC DNA]</scope>
</reference>
<comment type="caution">
    <text evidence="1">The sequence shown here is derived from an EMBL/GenBank/DDBJ whole genome shotgun (WGS) entry which is preliminary data.</text>
</comment>
<accession>A0A8S0UM70</accession>
<proteinExistence type="predicted"/>
<keyword evidence="2" id="KW-1185">Reference proteome</keyword>
<dbReference type="EMBL" id="CACTIH010009027">
    <property type="protein sequence ID" value="CAA3019512.1"/>
    <property type="molecule type" value="Genomic_DNA"/>
</dbReference>
<evidence type="ECO:0000313" key="2">
    <source>
        <dbReference type="Proteomes" id="UP000594638"/>
    </source>
</evidence>
<organism evidence="1 2">
    <name type="scientific">Olea europaea subsp. europaea</name>
    <dbReference type="NCBI Taxonomy" id="158383"/>
    <lineage>
        <taxon>Eukaryota</taxon>
        <taxon>Viridiplantae</taxon>
        <taxon>Streptophyta</taxon>
        <taxon>Embryophyta</taxon>
        <taxon>Tracheophyta</taxon>
        <taxon>Spermatophyta</taxon>
        <taxon>Magnoliopsida</taxon>
        <taxon>eudicotyledons</taxon>
        <taxon>Gunneridae</taxon>
        <taxon>Pentapetalae</taxon>
        <taxon>asterids</taxon>
        <taxon>lamiids</taxon>
        <taxon>Lamiales</taxon>
        <taxon>Oleaceae</taxon>
        <taxon>Oleeae</taxon>
        <taxon>Olea</taxon>
    </lineage>
</organism>
<dbReference type="AlphaFoldDB" id="A0A8S0UM70"/>
<sequence length="105" mass="11876">MRGFKAPSFPMKALFESRADNVRWVAAALLLVSIVPDLNASVRSGRKIGPDEHHFLTSFEKLEKATEVWHQEIRQKEPGTMALFSSTATTLLQLPFEQIMLKTFS</sequence>
<protein>
    <submittedName>
        <fullName evidence="1">Uncharacterized protein</fullName>
    </submittedName>
</protein>
<dbReference type="Gramene" id="OE9A101142T1">
    <property type="protein sequence ID" value="OE9A101142C1"/>
    <property type="gene ID" value="OE9A101142"/>
</dbReference>